<reference evidence="2 3" key="1">
    <citation type="submission" date="2020-07" db="EMBL/GenBank/DDBJ databases">
        <title>Exploring microbial biodiversity for novel pathways involved in the catabolism of aromatic compounds derived from lignin.</title>
        <authorList>
            <person name="Elkins J."/>
        </authorList>
    </citation>
    <scope>NUCLEOTIDE SEQUENCE [LARGE SCALE GENOMIC DNA]</scope>
    <source>
        <strain evidence="2 3">VanB</strain>
    </source>
</reference>
<evidence type="ECO:0000313" key="3">
    <source>
        <dbReference type="Proteomes" id="UP000553035"/>
    </source>
</evidence>
<name>A0A7Z0AV44_9PSED</name>
<dbReference type="EMBL" id="JACCAT010000001">
    <property type="protein sequence ID" value="NYH10986.1"/>
    <property type="molecule type" value="Genomic_DNA"/>
</dbReference>
<evidence type="ECO:0000313" key="2">
    <source>
        <dbReference type="EMBL" id="NYH10986.1"/>
    </source>
</evidence>
<proteinExistence type="predicted"/>
<gene>
    <name evidence="2" type="ORF">GGI52_004029</name>
</gene>
<dbReference type="Proteomes" id="UP000553035">
    <property type="component" value="Unassembled WGS sequence"/>
</dbReference>
<evidence type="ECO:0000256" key="1">
    <source>
        <dbReference type="SAM" id="MobiDB-lite"/>
    </source>
</evidence>
<evidence type="ECO:0008006" key="4">
    <source>
        <dbReference type="Google" id="ProtNLM"/>
    </source>
</evidence>
<comment type="caution">
    <text evidence="2">The sequence shown here is derived from an EMBL/GenBank/DDBJ whole genome shotgun (WGS) entry which is preliminary data.</text>
</comment>
<organism evidence="2 3">
    <name type="scientific">Pseudomonas moraviensis</name>
    <dbReference type="NCBI Taxonomy" id="321662"/>
    <lineage>
        <taxon>Bacteria</taxon>
        <taxon>Pseudomonadati</taxon>
        <taxon>Pseudomonadota</taxon>
        <taxon>Gammaproteobacteria</taxon>
        <taxon>Pseudomonadales</taxon>
        <taxon>Pseudomonadaceae</taxon>
        <taxon>Pseudomonas</taxon>
    </lineage>
</organism>
<accession>A0A7Z0AV44</accession>
<feature type="region of interest" description="Disordered" evidence="1">
    <location>
        <begin position="1"/>
        <end position="26"/>
    </location>
</feature>
<sequence length="110" mass="12116">MKKADPNRPETPTNSDSPEHIANPKPRYIPITGIDCQIPCLLIDREAPVDVLHGTAAYRLRSVTQLLETLSLSDGIGHDSLLLQDFARVLAIPLRDSCDLMDVLGWKLSA</sequence>
<dbReference type="AlphaFoldDB" id="A0A7Z0AV44"/>
<protein>
    <recommendedName>
        <fullName evidence="4">Short-chain dehydrogenase</fullName>
    </recommendedName>
</protein>